<name>Q0W074_METAR</name>
<dbReference type="AlphaFoldDB" id="Q0W074"/>
<gene>
    <name evidence="1" type="ORF">RRC535</name>
</gene>
<reference evidence="1 2" key="1">
    <citation type="journal article" date="2006" name="Science">
        <title>Genome of rice cluster I archaea -- the key methane producers in the rice rhizosphere.</title>
        <authorList>
            <person name="Erkel C."/>
            <person name="Kube M."/>
            <person name="Reinhardt R."/>
            <person name="Liesack W."/>
        </authorList>
    </citation>
    <scope>NUCLEOTIDE SEQUENCE [LARGE SCALE GENOMIC DNA]</scope>
    <source>
        <strain evidence="2">DSM 22066 / NBRC 105507 / MRE50</strain>
    </source>
</reference>
<dbReference type="Proteomes" id="UP000000663">
    <property type="component" value="Chromosome"/>
</dbReference>
<proteinExistence type="predicted"/>
<protein>
    <submittedName>
        <fullName evidence="1">Uncharacterized protein</fullName>
    </submittedName>
</protein>
<dbReference type="STRING" id="351160.RRC535"/>
<accession>Q0W074</accession>
<dbReference type="GeneID" id="5145272"/>
<evidence type="ECO:0000313" key="2">
    <source>
        <dbReference type="Proteomes" id="UP000000663"/>
    </source>
</evidence>
<dbReference type="eggNOG" id="arCOG12539">
    <property type="taxonomic scope" value="Archaea"/>
</dbReference>
<evidence type="ECO:0000313" key="1">
    <source>
        <dbReference type="EMBL" id="CAJ38219.1"/>
    </source>
</evidence>
<keyword evidence="2" id="KW-1185">Reference proteome</keyword>
<dbReference type="OrthoDB" id="381077at2157"/>
<sequence>MDYEELLVYLKELNIQIVPTEEARVRGYDLETYKKLAKRTETIDYDCDFRNGICKGMLLGGGGCCHQCAVGFGYWRKEGPALDEASVRAMAGYFDAQTGFMRPGIGCVLPREFRSPTCLYVFCSEDEMSEEDREVLYRIQFGASWSKR</sequence>
<organism evidence="1 2">
    <name type="scientific">Methanocella arvoryzae (strain DSM 22066 / NBRC 105507 / MRE50)</name>
    <dbReference type="NCBI Taxonomy" id="351160"/>
    <lineage>
        <taxon>Archaea</taxon>
        <taxon>Methanobacteriati</taxon>
        <taxon>Methanobacteriota</taxon>
        <taxon>Stenosarchaea group</taxon>
        <taxon>Methanomicrobia</taxon>
        <taxon>Methanocellales</taxon>
        <taxon>Methanocellaceae</taxon>
        <taxon>Methanocella</taxon>
    </lineage>
</organism>
<dbReference type="KEGG" id="rci:RRC535"/>
<dbReference type="EMBL" id="AM114193">
    <property type="protein sequence ID" value="CAJ38219.1"/>
    <property type="molecule type" value="Genomic_DNA"/>
</dbReference>
<dbReference type="RefSeq" id="WP_012034375.1">
    <property type="nucleotide sequence ID" value="NC_009464.1"/>
</dbReference>